<reference evidence="1" key="1">
    <citation type="submission" date="2014-09" db="EMBL/GenBank/DDBJ databases">
        <authorList>
            <person name="Magalhaes I.L.F."/>
            <person name="Oliveira U."/>
            <person name="Santos F.R."/>
            <person name="Vidigal T.H.D.A."/>
            <person name="Brescovit A.D."/>
            <person name="Santos A.J."/>
        </authorList>
    </citation>
    <scope>NUCLEOTIDE SEQUENCE</scope>
    <source>
        <tissue evidence="1">Shoot tissue taken approximately 20 cm above the soil surface</tissue>
    </source>
</reference>
<accession>A0A0A9G977</accession>
<dbReference type="EMBL" id="GBRH01176291">
    <property type="protein sequence ID" value="JAE21605.1"/>
    <property type="molecule type" value="Transcribed_RNA"/>
</dbReference>
<reference evidence="1" key="2">
    <citation type="journal article" date="2015" name="Data Brief">
        <title>Shoot transcriptome of the giant reed, Arundo donax.</title>
        <authorList>
            <person name="Barrero R.A."/>
            <person name="Guerrero F.D."/>
            <person name="Moolhuijzen P."/>
            <person name="Goolsby J.A."/>
            <person name="Tidwell J."/>
            <person name="Bellgard S.E."/>
            <person name="Bellgard M.I."/>
        </authorList>
    </citation>
    <scope>NUCLEOTIDE SEQUENCE</scope>
    <source>
        <tissue evidence="1">Shoot tissue taken approximately 20 cm above the soil surface</tissue>
    </source>
</reference>
<protein>
    <submittedName>
        <fullName evidence="1">Uncharacterized protein</fullName>
    </submittedName>
</protein>
<evidence type="ECO:0000313" key="1">
    <source>
        <dbReference type="EMBL" id="JAE21605.1"/>
    </source>
</evidence>
<name>A0A0A9G977_ARUDO</name>
<organism evidence="1">
    <name type="scientific">Arundo donax</name>
    <name type="common">Giant reed</name>
    <name type="synonym">Donax arundinaceus</name>
    <dbReference type="NCBI Taxonomy" id="35708"/>
    <lineage>
        <taxon>Eukaryota</taxon>
        <taxon>Viridiplantae</taxon>
        <taxon>Streptophyta</taxon>
        <taxon>Embryophyta</taxon>
        <taxon>Tracheophyta</taxon>
        <taxon>Spermatophyta</taxon>
        <taxon>Magnoliopsida</taxon>
        <taxon>Liliopsida</taxon>
        <taxon>Poales</taxon>
        <taxon>Poaceae</taxon>
        <taxon>PACMAD clade</taxon>
        <taxon>Arundinoideae</taxon>
        <taxon>Arundineae</taxon>
        <taxon>Arundo</taxon>
    </lineage>
</organism>
<proteinExistence type="predicted"/>
<sequence>MRRGKMVNAVTRGALLPSCYTNRSILQIQKVSLQLKNSEYKPNHWLVMQMQRQYQIPLPHPAHLFKFLILNLIQRNSRLQ</sequence>
<dbReference type="AlphaFoldDB" id="A0A0A9G977"/>